<dbReference type="Gene3D" id="3.30.2010.10">
    <property type="entry name" value="Metalloproteases ('zincins'), catalytic domain"/>
    <property type="match status" value="1"/>
</dbReference>
<feature type="transmembrane region" description="Helical" evidence="12">
    <location>
        <begin position="387"/>
        <end position="404"/>
    </location>
</feature>
<feature type="transmembrane region" description="Helical" evidence="12">
    <location>
        <begin position="70"/>
        <end position="92"/>
    </location>
</feature>
<feature type="transmembrane region" description="Helical" evidence="12">
    <location>
        <begin position="630"/>
        <end position="651"/>
    </location>
</feature>
<dbReference type="InterPro" id="IPR001915">
    <property type="entry name" value="Peptidase_M48"/>
</dbReference>
<evidence type="ECO:0000259" key="13">
    <source>
        <dbReference type="Pfam" id="PF01435"/>
    </source>
</evidence>
<evidence type="ECO:0000256" key="10">
    <source>
        <dbReference type="ARBA" id="ARBA00023136"/>
    </source>
</evidence>
<evidence type="ECO:0000256" key="3">
    <source>
        <dbReference type="ARBA" id="ARBA00022670"/>
    </source>
</evidence>
<dbReference type="PANTHER" id="PTHR43221:SF2">
    <property type="entry name" value="PROTEASE HTPX HOMOLOG"/>
    <property type="match status" value="1"/>
</dbReference>
<dbReference type="RefSeq" id="WP_275305827.1">
    <property type="nucleotide sequence ID" value="NZ_CP095749.1"/>
</dbReference>
<keyword evidence="7" id="KW-0862">Zinc</keyword>
<sequence>MTASSFATLTSVLDQLSVPSESGRPGAGLYGTPSCLYAAGFDPAGSDLGNIRATMSRPDALLKCLGDRPVGYRALIATAVLLAVAALVYWWMPKARDWRRRMVPVEAVDADGTLRAELAALCERTGVRSGLRFRVDPARMASGASAYGRTGNYTVCLHAGLLARRGTDPEGFRAVVLHELAHVHHRDVDYAYASTALWRVYVLLALLPHFAGIGWIFLLAFSGTDSPWWPGAAPALLAEVFVGLLLTALLHLARADLLRRRELHADLQAVAWGAHPGSWDRSDPAGAVAPVLRRLTALLRTHPSWAERRGVLADAGRGFRVSPLEMFLTGASASLLYSALGLTSSALFPETVGWSYALGATVAVVTPVLCAGLGLPLVRASDPARGYVRSTVVSGLWLGCGLLVGEVTASGQYRLDVLLSQPEYLLAFLFIGAVPTLWWSHSLRLALGLPRRGQRWAAAVVCALVTAAVLLTGLLWWRLGGERIAMGYGDAGEGLAAMYARMVPGNWRDYGLDLSTLTVGMPLLTPLSEERLADATAFLMWFVPLVLLLVRGPGLRMRRTLGAGVAGGLVSWAGLAAAMYAMYLQRPATLKERAGPFLVVHTWWMVVTVLAACGLTAALVAAYSRRHWLLRALIAAQITQLMAYAGVFVLYSADGCLGPLNTVLDACQWRPHNGLTVDKGVTHLTLAGAVVGAACAALMGAGAAWAARRLRGRPAASDLPAVPAPTASRRQRSALLTTGTVLALGVPALLLTVVTILQTASSSSSAVAGSSGDTAAAGDKKPDRLSPGQAAKLRTWQVWSWMYHGGTLHAQQIETAWASLAHQILLLSAQSRDENGQVRVDEKRFHGPCGTLGKRVEEAQGYFRVPDPDLQTSWSDTLSQLRLGAQKCRQATVPPEGETRKAEEQRGALFTTSLNEIAKGMRSLSTTLQDITKAATSTTTKEELGAPEG</sequence>
<name>A0ABY8A3G3_9ACTN</name>
<protein>
    <submittedName>
        <fullName evidence="14">M48 family metalloprotease</fullName>
        <ecNumber evidence="14">3.4.24.-</ecNumber>
    </submittedName>
</protein>
<dbReference type="EC" id="3.4.24.-" evidence="14"/>
<keyword evidence="6 14" id="KW-0378">Hydrolase</keyword>
<evidence type="ECO:0000256" key="1">
    <source>
        <dbReference type="ARBA" id="ARBA00001947"/>
    </source>
</evidence>
<feature type="compositionally biased region" description="Low complexity" evidence="11">
    <location>
        <begin position="764"/>
        <end position="777"/>
    </location>
</feature>
<keyword evidence="9 14" id="KW-0482">Metalloprotease</keyword>
<accession>A0ABY8A3G3</accession>
<evidence type="ECO:0000256" key="8">
    <source>
        <dbReference type="ARBA" id="ARBA00022989"/>
    </source>
</evidence>
<evidence type="ECO:0000256" key="2">
    <source>
        <dbReference type="ARBA" id="ARBA00022475"/>
    </source>
</evidence>
<gene>
    <name evidence="14" type="ORF">MOV08_01410</name>
</gene>
<evidence type="ECO:0000256" key="4">
    <source>
        <dbReference type="ARBA" id="ARBA00022692"/>
    </source>
</evidence>
<reference evidence="14 15" key="1">
    <citation type="submission" date="2022-03" db="EMBL/GenBank/DDBJ databases">
        <title>Streptomyces yunnanensis P86,complete genome.</title>
        <authorList>
            <person name="Chen S."/>
            <person name="Zhang Q."/>
        </authorList>
    </citation>
    <scope>NUCLEOTIDE SEQUENCE [LARGE SCALE GENOMIC DNA]</scope>
    <source>
        <strain evidence="14 15">P86</strain>
    </source>
</reference>
<evidence type="ECO:0000256" key="9">
    <source>
        <dbReference type="ARBA" id="ARBA00023049"/>
    </source>
</evidence>
<evidence type="ECO:0000256" key="5">
    <source>
        <dbReference type="ARBA" id="ARBA00022723"/>
    </source>
</evidence>
<feature type="transmembrane region" description="Helical" evidence="12">
    <location>
        <begin position="684"/>
        <end position="707"/>
    </location>
</feature>
<feature type="transmembrane region" description="Helical" evidence="12">
    <location>
        <begin position="233"/>
        <end position="253"/>
    </location>
</feature>
<feature type="transmembrane region" description="Helical" evidence="12">
    <location>
        <begin position="734"/>
        <end position="757"/>
    </location>
</feature>
<evidence type="ECO:0000256" key="11">
    <source>
        <dbReference type="SAM" id="MobiDB-lite"/>
    </source>
</evidence>
<feature type="transmembrane region" description="Helical" evidence="12">
    <location>
        <begin position="327"/>
        <end position="348"/>
    </location>
</feature>
<feature type="transmembrane region" description="Helical" evidence="12">
    <location>
        <begin position="200"/>
        <end position="221"/>
    </location>
</feature>
<feature type="transmembrane region" description="Helical" evidence="12">
    <location>
        <begin position="603"/>
        <end position="623"/>
    </location>
</feature>
<proteinExistence type="predicted"/>
<evidence type="ECO:0000313" key="15">
    <source>
        <dbReference type="Proteomes" id="UP001218629"/>
    </source>
</evidence>
<dbReference type="EMBL" id="CP095749">
    <property type="protein sequence ID" value="WEB38097.1"/>
    <property type="molecule type" value="Genomic_DNA"/>
</dbReference>
<feature type="transmembrane region" description="Helical" evidence="12">
    <location>
        <begin position="424"/>
        <end position="444"/>
    </location>
</feature>
<dbReference type="Pfam" id="PF01435">
    <property type="entry name" value="Peptidase_M48"/>
    <property type="match status" value="1"/>
</dbReference>
<feature type="domain" description="Peptidase M48" evidence="13">
    <location>
        <begin position="141"/>
        <end position="308"/>
    </location>
</feature>
<keyword evidence="3" id="KW-0645">Protease</keyword>
<dbReference type="InterPro" id="IPR050083">
    <property type="entry name" value="HtpX_protease"/>
</dbReference>
<keyword evidence="4 12" id="KW-0812">Transmembrane</keyword>
<comment type="cofactor">
    <cofactor evidence="1">
        <name>Zn(2+)</name>
        <dbReference type="ChEBI" id="CHEBI:29105"/>
    </cofactor>
</comment>
<keyword evidence="5" id="KW-0479">Metal-binding</keyword>
<keyword evidence="8 12" id="KW-1133">Transmembrane helix</keyword>
<feature type="region of interest" description="Disordered" evidence="11">
    <location>
        <begin position="764"/>
        <end position="788"/>
    </location>
</feature>
<evidence type="ECO:0000256" key="12">
    <source>
        <dbReference type="SAM" id="Phobius"/>
    </source>
</evidence>
<dbReference type="Proteomes" id="UP001218629">
    <property type="component" value="Chromosome"/>
</dbReference>
<evidence type="ECO:0000256" key="7">
    <source>
        <dbReference type="ARBA" id="ARBA00022833"/>
    </source>
</evidence>
<keyword evidence="2" id="KW-1003">Cell membrane</keyword>
<dbReference type="GO" id="GO:0008237">
    <property type="term" value="F:metallopeptidase activity"/>
    <property type="evidence" value="ECO:0007669"/>
    <property type="project" value="UniProtKB-KW"/>
</dbReference>
<feature type="transmembrane region" description="Helical" evidence="12">
    <location>
        <begin position="532"/>
        <end position="550"/>
    </location>
</feature>
<evidence type="ECO:0000256" key="6">
    <source>
        <dbReference type="ARBA" id="ARBA00022801"/>
    </source>
</evidence>
<keyword evidence="10 12" id="KW-0472">Membrane</keyword>
<organism evidence="14 15">
    <name type="scientific">Streptomyces yunnanensis</name>
    <dbReference type="NCBI Taxonomy" id="156453"/>
    <lineage>
        <taxon>Bacteria</taxon>
        <taxon>Bacillati</taxon>
        <taxon>Actinomycetota</taxon>
        <taxon>Actinomycetes</taxon>
        <taxon>Kitasatosporales</taxon>
        <taxon>Streptomycetaceae</taxon>
        <taxon>Streptomyces</taxon>
    </lineage>
</organism>
<dbReference type="PANTHER" id="PTHR43221">
    <property type="entry name" value="PROTEASE HTPX"/>
    <property type="match status" value="1"/>
</dbReference>
<keyword evidence="15" id="KW-1185">Reference proteome</keyword>
<evidence type="ECO:0000313" key="14">
    <source>
        <dbReference type="EMBL" id="WEB38097.1"/>
    </source>
</evidence>
<feature type="transmembrane region" description="Helical" evidence="12">
    <location>
        <begin position="354"/>
        <end position="375"/>
    </location>
</feature>
<feature type="transmembrane region" description="Helical" evidence="12">
    <location>
        <begin position="456"/>
        <end position="477"/>
    </location>
</feature>
<feature type="transmembrane region" description="Helical" evidence="12">
    <location>
        <begin position="562"/>
        <end position="583"/>
    </location>
</feature>